<accession>A0A0E9WPL5</accession>
<sequence length="45" mass="5342">MTRKFQTLKQYWRDQSRYTNQTVQYETLLLIGCAGSTQSTLTFSF</sequence>
<proteinExistence type="predicted"/>
<reference evidence="1" key="1">
    <citation type="submission" date="2014-11" db="EMBL/GenBank/DDBJ databases">
        <authorList>
            <person name="Amaro Gonzalez C."/>
        </authorList>
    </citation>
    <scope>NUCLEOTIDE SEQUENCE</scope>
</reference>
<name>A0A0E9WPL5_ANGAN</name>
<dbReference type="EMBL" id="GBXM01017057">
    <property type="protein sequence ID" value="JAH91520.1"/>
    <property type="molecule type" value="Transcribed_RNA"/>
</dbReference>
<reference evidence="1" key="2">
    <citation type="journal article" date="2015" name="Fish Shellfish Immunol.">
        <title>Early steps in the European eel (Anguilla anguilla)-Vibrio vulnificus interaction in the gills: Role of the RtxA13 toxin.</title>
        <authorList>
            <person name="Callol A."/>
            <person name="Pajuelo D."/>
            <person name="Ebbesson L."/>
            <person name="Teles M."/>
            <person name="MacKenzie S."/>
            <person name="Amaro C."/>
        </authorList>
    </citation>
    <scope>NUCLEOTIDE SEQUENCE</scope>
</reference>
<organism evidence="1">
    <name type="scientific">Anguilla anguilla</name>
    <name type="common">European freshwater eel</name>
    <name type="synonym">Muraena anguilla</name>
    <dbReference type="NCBI Taxonomy" id="7936"/>
    <lineage>
        <taxon>Eukaryota</taxon>
        <taxon>Metazoa</taxon>
        <taxon>Chordata</taxon>
        <taxon>Craniata</taxon>
        <taxon>Vertebrata</taxon>
        <taxon>Euteleostomi</taxon>
        <taxon>Actinopterygii</taxon>
        <taxon>Neopterygii</taxon>
        <taxon>Teleostei</taxon>
        <taxon>Anguilliformes</taxon>
        <taxon>Anguillidae</taxon>
        <taxon>Anguilla</taxon>
    </lineage>
</organism>
<evidence type="ECO:0000313" key="1">
    <source>
        <dbReference type="EMBL" id="JAH91520.1"/>
    </source>
</evidence>
<dbReference type="AlphaFoldDB" id="A0A0E9WPL5"/>
<protein>
    <submittedName>
        <fullName evidence="1">Uncharacterized protein</fullName>
    </submittedName>
</protein>